<dbReference type="InterPro" id="IPR027372">
    <property type="entry name" value="Phytase-like_dom"/>
</dbReference>
<keyword evidence="4" id="KW-1185">Reference proteome</keyword>
<keyword evidence="1" id="KW-0732">Signal</keyword>
<dbReference type="Proteomes" id="UP000188219">
    <property type="component" value="Chromosome"/>
</dbReference>
<gene>
    <name evidence="3" type="ORF">Mag101_10625</name>
</gene>
<feature type="signal peptide" evidence="1">
    <location>
        <begin position="1"/>
        <end position="23"/>
    </location>
</feature>
<dbReference type="AlphaFoldDB" id="A0A1Q2M5W5"/>
<protein>
    <recommendedName>
        <fullName evidence="2">Phytase-like domain-containing protein</fullName>
    </recommendedName>
</protein>
<feature type="domain" description="Phytase-like" evidence="2">
    <location>
        <begin position="47"/>
        <end position="188"/>
    </location>
</feature>
<accession>A0A1Q2M5W5</accession>
<evidence type="ECO:0000313" key="3">
    <source>
        <dbReference type="EMBL" id="AQQ68039.1"/>
    </source>
</evidence>
<sequence length="328" mass="37000">MRHNLAWLAKGIFLCLAGSSAYANGAPVQPAKLLDTWWIDGSEDLDISGLSFCDGELLAVADKSSEQIYRLSVQADTERVTLEPKARFARPDLPDDQPVPLKVRALHYASTPLSMDFEGITCDTSGVYLLSERHNRIAQLDSAEKRARWLAPRWSESARARGYLQIFNAESEGLVKAEDDFWVALEREPRGLLRLRRGEVVGEDFRSLPEVADLDFRGRAEDVTALSYYDGGLFTLERNAFAVCRRELTSLRAEWCVHYRDIEEAPKYVYRDTRFGKGEGLAINQQGIFVVLDNNGVARVADNEDRRGLLLHLAMPKFASDSPRNDMR</sequence>
<reference evidence="3" key="1">
    <citation type="submission" date="2017-02" db="EMBL/GenBank/DDBJ databases">
        <title>Genome of Microbulbifer agarilyticus GP101.</title>
        <authorList>
            <person name="Jung J."/>
            <person name="Bae S.S."/>
            <person name="Baek K."/>
        </authorList>
    </citation>
    <scope>NUCLEOTIDE SEQUENCE [LARGE SCALE GENOMIC DNA]</scope>
    <source>
        <strain evidence="3">GP101</strain>
    </source>
</reference>
<organism evidence="3 4">
    <name type="scientific">Microbulbifer agarilyticus</name>
    <dbReference type="NCBI Taxonomy" id="260552"/>
    <lineage>
        <taxon>Bacteria</taxon>
        <taxon>Pseudomonadati</taxon>
        <taxon>Pseudomonadota</taxon>
        <taxon>Gammaproteobacteria</taxon>
        <taxon>Cellvibrionales</taxon>
        <taxon>Microbulbiferaceae</taxon>
        <taxon>Microbulbifer</taxon>
    </lineage>
</organism>
<dbReference type="KEGG" id="maga:Mag101_10625"/>
<dbReference type="RefSeq" id="WP_232324988.1">
    <property type="nucleotide sequence ID" value="NZ_CP019650.1"/>
</dbReference>
<dbReference type="EMBL" id="CP019650">
    <property type="protein sequence ID" value="AQQ68039.1"/>
    <property type="molecule type" value="Genomic_DNA"/>
</dbReference>
<proteinExistence type="predicted"/>
<dbReference type="STRING" id="260552.Mag101_10625"/>
<dbReference type="Pfam" id="PF13449">
    <property type="entry name" value="Phytase-like"/>
    <property type="match status" value="1"/>
</dbReference>
<evidence type="ECO:0000313" key="4">
    <source>
        <dbReference type="Proteomes" id="UP000188219"/>
    </source>
</evidence>
<evidence type="ECO:0000259" key="2">
    <source>
        <dbReference type="Pfam" id="PF13449"/>
    </source>
</evidence>
<feature type="chain" id="PRO_5012117187" description="Phytase-like domain-containing protein" evidence="1">
    <location>
        <begin position="24"/>
        <end position="328"/>
    </location>
</feature>
<evidence type="ECO:0000256" key="1">
    <source>
        <dbReference type="SAM" id="SignalP"/>
    </source>
</evidence>
<name>A0A1Q2M5W5_9GAMM</name>